<gene>
    <name evidence="7" type="ORF">DM826_10015</name>
</gene>
<dbReference type="EMBL" id="QKNY01000018">
    <property type="protein sequence ID" value="RJX41986.1"/>
    <property type="molecule type" value="Genomic_DNA"/>
</dbReference>
<reference evidence="7 8" key="1">
    <citation type="submission" date="2018-06" db="EMBL/GenBank/DDBJ databases">
        <title>Halonotius sp. F13-13 a new haloarchaeeon isolated from a solar saltern from Isla Cristina, Huelva, Spain.</title>
        <authorList>
            <person name="Duran-Viseras A."/>
            <person name="Sanchez-Porro C."/>
            <person name="Ventosa A."/>
        </authorList>
    </citation>
    <scope>NUCLEOTIDE SEQUENCE [LARGE SCALE GENOMIC DNA]</scope>
    <source>
        <strain evidence="7 8">F13-13</strain>
    </source>
</reference>
<dbReference type="Gene3D" id="3.30.450.40">
    <property type="match status" value="1"/>
</dbReference>
<dbReference type="SUPFAM" id="SSF55781">
    <property type="entry name" value="GAF domain-like"/>
    <property type="match status" value="1"/>
</dbReference>
<sequence length="647" mass="70294">MVRGTAMTDPDDVAAAQQQLFEIIRRDCPFDQKARDALQLGVSYLGVDNGHLTRIDTATDDWQAMVSTDAADGHTPPELELDLRETYCRHAIELGDQQSVPDVSASEWADDPARDTRELGCYLGTPIVLDGEPRGTVCFVAAEGREPFTDADRQFAELLACLLERELERETVATALTNQTTLATVLNRVLRHNLRNEMSVIRGFTQLMAADTDTGHDDTVFEHIDDLLQLSEKARELERIVTSDADRTTVDIVALVDSLVDAVDDDYPAASISVIADGSITTAVLPSFERALMELLDNAAKHGGDAPTITVTVETVPDAVEIEIVDDGPGLSEQEIDVLDTGTETPFTHGSGLGLWLAHWIVSSHDGTIDAMATDAGTVMTVSVPQKPAMKISHDLPELTRARDTYRAAVEGACDAIVVVTDDGRIVEANPAAGELFGADRTALLGRVLTDFFAEGVTVETIWADPDLSERATVTAVDDAGWRRIIEYTATPEIVTGHHLFVGRDVTEQVAREAELARKTQAMDEAPIGIVLTDPTAPDNPIIYVNDAFCELTGYTAEEMLGQNCRFLQGPATDDQRVAELSAGIENRESTSVTLRNYRADGTPFWNHITIVPVASGDDERMVGFQEDVTDRIDRPVSPAEPPNSAE</sequence>
<dbReference type="InterPro" id="IPR036890">
    <property type="entry name" value="HATPase_C_sf"/>
</dbReference>
<keyword evidence="8" id="KW-1185">Reference proteome</keyword>
<dbReference type="PANTHER" id="PTHR47429:SF2">
    <property type="entry name" value="PROTEIN TWIN LOV 1"/>
    <property type="match status" value="1"/>
</dbReference>
<dbReference type="Gene3D" id="3.30.450.20">
    <property type="entry name" value="PAS domain"/>
    <property type="match status" value="2"/>
</dbReference>
<dbReference type="Gene3D" id="3.30.565.10">
    <property type="entry name" value="Histidine kinase-like ATPase, C-terminal domain"/>
    <property type="match status" value="1"/>
</dbReference>
<proteinExistence type="predicted"/>
<dbReference type="InterPro" id="IPR004358">
    <property type="entry name" value="Sig_transdc_His_kin-like_C"/>
</dbReference>
<dbReference type="SUPFAM" id="SSF55785">
    <property type="entry name" value="PYP-like sensor domain (PAS domain)"/>
    <property type="match status" value="2"/>
</dbReference>
<dbReference type="SMART" id="SM00387">
    <property type="entry name" value="HATPase_c"/>
    <property type="match status" value="1"/>
</dbReference>
<dbReference type="SMART" id="SM00091">
    <property type="entry name" value="PAS"/>
    <property type="match status" value="2"/>
</dbReference>
<dbReference type="GO" id="GO:0016772">
    <property type="term" value="F:transferase activity, transferring phosphorus-containing groups"/>
    <property type="evidence" value="ECO:0007669"/>
    <property type="project" value="InterPro"/>
</dbReference>
<evidence type="ECO:0000259" key="6">
    <source>
        <dbReference type="PROSITE" id="PS50112"/>
    </source>
</evidence>
<dbReference type="NCBIfam" id="TIGR00229">
    <property type="entry name" value="sensory_box"/>
    <property type="match status" value="2"/>
</dbReference>
<organism evidence="7 8">
    <name type="scientific">Halonotius aquaticus</name>
    <dbReference type="NCBI Taxonomy" id="2216978"/>
    <lineage>
        <taxon>Archaea</taxon>
        <taxon>Methanobacteriati</taxon>
        <taxon>Methanobacteriota</taxon>
        <taxon>Stenosarchaea group</taxon>
        <taxon>Halobacteria</taxon>
        <taxon>Halobacteriales</taxon>
        <taxon>Haloferacaceae</taxon>
        <taxon>Halonotius</taxon>
    </lineage>
</organism>
<feature type="domain" description="PAS" evidence="6">
    <location>
        <begin position="402"/>
        <end position="453"/>
    </location>
</feature>
<evidence type="ECO:0000256" key="1">
    <source>
        <dbReference type="ARBA" id="ARBA00022630"/>
    </source>
</evidence>
<dbReference type="InterPro" id="IPR003018">
    <property type="entry name" value="GAF"/>
</dbReference>
<evidence type="ECO:0000259" key="5">
    <source>
        <dbReference type="PROSITE" id="PS50109"/>
    </source>
</evidence>
<keyword evidence="1" id="KW-0285">Flavoprotein</keyword>
<dbReference type="InterPro" id="IPR005467">
    <property type="entry name" value="His_kinase_dom"/>
</dbReference>
<feature type="region of interest" description="Disordered" evidence="4">
    <location>
        <begin position="628"/>
        <end position="647"/>
    </location>
</feature>
<dbReference type="SMART" id="SM00086">
    <property type="entry name" value="PAC"/>
    <property type="match status" value="1"/>
</dbReference>
<dbReference type="Pfam" id="PF13426">
    <property type="entry name" value="PAS_9"/>
    <property type="match status" value="2"/>
</dbReference>
<evidence type="ECO:0000256" key="4">
    <source>
        <dbReference type="SAM" id="MobiDB-lite"/>
    </source>
</evidence>
<keyword evidence="2" id="KW-0288">FMN</keyword>
<dbReference type="InterPro" id="IPR035965">
    <property type="entry name" value="PAS-like_dom_sf"/>
</dbReference>
<dbReference type="PROSITE" id="PS50112">
    <property type="entry name" value="PAS"/>
    <property type="match status" value="2"/>
</dbReference>
<dbReference type="Pfam" id="PF02518">
    <property type="entry name" value="HATPase_c"/>
    <property type="match status" value="1"/>
</dbReference>
<dbReference type="InterPro" id="IPR003594">
    <property type="entry name" value="HATPase_dom"/>
</dbReference>
<dbReference type="CDD" id="cd00130">
    <property type="entry name" value="PAS"/>
    <property type="match status" value="2"/>
</dbReference>
<dbReference type="Pfam" id="PF13185">
    <property type="entry name" value="GAF_2"/>
    <property type="match status" value="1"/>
</dbReference>
<dbReference type="InterPro" id="IPR000014">
    <property type="entry name" value="PAS"/>
</dbReference>
<dbReference type="SMART" id="SM00065">
    <property type="entry name" value="GAF"/>
    <property type="match status" value="1"/>
</dbReference>
<dbReference type="CDD" id="cd00075">
    <property type="entry name" value="HATPase"/>
    <property type="match status" value="1"/>
</dbReference>
<dbReference type="AlphaFoldDB" id="A0A3A6Q7Z6"/>
<dbReference type="PRINTS" id="PR00344">
    <property type="entry name" value="BCTRLSENSOR"/>
</dbReference>
<dbReference type="PROSITE" id="PS50109">
    <property type="entry name" value="HIS_KIN"/>
    <property type="match status" value="1"/>
</dbReference>
<evidence type="ECO:0008006" key="9">
    <source>
        <dbReference type="Google" id="ProtNLM"/>
    </source>
</evidence>
<protein>
    <recommendedName>
        <fullName evidence="9">PAS domain S-box-containing protein</fullName>
    </recommendedName>
</protein>
<accession>A0A3A6Q7Z6</accession>
<evidence type="ECO:0000313" key="8">
    <source>
        <dbReference type="Proteomes" id="UP000276588"/>
    </source>
</evidence>
<dbReference type="PANTHER" id="PTHR47429">
    <property type="entry name" value="PROTEIN TWIN LOV 1"/>
    <property type="match status" value="1"/>
</dbReference>
<evidence type="ECO:0000256" key="3">
    <source>
        <dbReference type="ARBA" id="ARBA00022991"/>
    </source>
</evidence>
<evidence type="ECO:0000313" key="7">
    <source>
        <dbReference type="EMBL" id="RJX41986.1"/>
    </source>
</evidence>
<dbReference type="Proteomes" id="UP000276588">
    <property type="component" value="Unassembled WGS sequence"/>
</dbReference>
<feature type="domain" description="Histidine kinase" evidence="5">
    <location>
        <begin position="189"/>
        <end position="388"/>
    </location>
</feature>
<keyword evidence="3" id="KW-0157">Chromophore</keyword>
<comment type="caution">
    <text evidence="7">The sequence shown here is derived from an EMBL/GenBank/DDBJ whole genome shotgun (WGS) entry which is preliminary data.</text>
</comment>
<dbReference type="InterPro" id="IPR029016">
    <property type="entry name" value="GAF-like_dom_sf"/>
</dbReference>
<evidence type="ECO:0000256" key="2">
    <source>
        <dbReference type="ARBA" id="ARBA00022643"/>
    </source>
</evidence>
<dbReference type="InterPro" id="IPR001610">
    <property type="entry name" value="PAC"/>
</dbReference>
<name>A0A3A6Q7Z6_9EURY</name>
<feature type="domain" description="PAS" evidence="6">
    <location>
        <begin position="515"/>
        <end position="564"/>
    </location>
</feature>
<dbReference type="SUPFAM" id="SSF55874">
    <property type="entry name" value="ATPase domain of HSP90 chaperone/DNA topoisomerase II/histidine kinase"/>
    <property type="match status" value="1"/>
</dbReference>